<feature type="compositionally biased region" description="Polar residues" evidence="1">
    <location>
        <begin position="66"/>
        <end position="79"/>
    </location>
</feature>
<evidence type="ECO:0000256" key="1">
    <source>
        <dbReference type="SAM" id="MobiDB-lite"/>
    </source>
</evidence>
<proteinExistence type="predicted"/>
<accession>D1BYM2</accession>
<dbReference type="EMBL" id="CP001821">
    <property type="protein sequence ID" value="ACZ31894.1"/>
    <property type="molecule type" value="Genomic_DNA"/>
</dbReference>
<evidence type="ECO:0000313" key="2">
    <source>
        <dbReference type="EMBL" id="ACZ31894.1"/>
    </source>
</evidence>
<reference evidence="2 3" key="2">
    <citation type="journal article" date="2010" name="Stand. Genomic Sci.">
        <title>Complete genome sequence of Xylanimonas cellulosilytica type strain (XIL07).</title>
        <authorList>
            <person name="Foster B."/>
            <person name="Pukall R."/>
            <person name="Abt B."/>
            <person name="Nolan M."/>
            <person name="Glavina Del Rio T."/>
            <person name="Chen F."/>
            <person name="Lucas S."/>
            <person name="Tice H."/>
            <person name="Pitluck S."/>
            <person name="Cheng J.-F."/>
            <person name="Chertkov O."/>
            <person name="Brettin T."/>
            <person name="Han C."/>
            <person name="Detter J.C."/>
            <person name="Bruce D."/>
            <person name="Goodwin L."/>
            <person name="Ivanova N."/>
            <person name="Mavromatis K."/>
            <person name="Pati A."/>
            <person name="Mikhailova N."/>
            <person name="Chen A."/>
            <person name="Palaniappan K."/>
            <person name="Land M."/>
            <person name="Hauser L."/>
            <person name="Chang Y.-J."/>
            <person name="Jeffries C.D."/>
            <person name="Chain P."/>
            <person name="Rohde M."/>
            <person name="Goeker M."/>
            <person name="Bristow J."/>
            <person name="Eisen J.A."/>
            <person name="Markowitz V."/>
            <person name="Hugenholtz P."/>
            <person name="Kyrpides N.C."/>
            <person name="Klenk H.-P."/>
            <person name="Lapidus A."/>
        </authorList>
    </citation>
    <scope>NUCLEOTIDE SEQUENCE [LARGE SCALE GENOMIC DNA]</scope>
    <source>
        <strain evidence="3">DSM 15894 / CECT 5975 / LMG 20990 / XIL07</strain>
    </source>
</reference>
<protein>
    <submittedName>
        <fullName evidence="2">Uncharacterized protein</fullName>
    </submittedName>
</protein>
<name>D1BYM2_XYLCX</name>
<keyword evidence="3" id="KW-1185">Reference proteome</keyword>
<dbReference type="Proteomes" id="UP000002255">
    <property type="component" value="Chromosome"/>
</dbReference>
<dbReference type="AlphaFoldDB" id="D1BYM2"/>
<dbReference type="RefSeq" id="WP_012879636.1">
    <property type="nucleotide sequence ID" value="NC_013530.1"/>
</dbReference>
<sequence length="89" mass="9638">MPGAVPFDPENWLRPRGRREFDDESIGILANPAPDIDELAAQLRSHFGFLSGLDADDLAALAAGPTSRQTPITQIQQLGRGTLADTPLW</sequence>
<evidence type="ECO:0000313" key="3">
    <source>
        <dbReference type="Proteomes" id="UP000002255"/>
    </source>
</evidence>
<dbReference type="HOGENOM" id="CLU_2453947_0_0_11"/>
<organism evidence="2 3">
    <name type="scientific">Xylanimonas cellulosilytica (strain DSM 15894 / JCM 12276 / CECT 5975 / KCTC 9989 / LMG 20990 / NBRC 107835 / XIL07)</name>
    <dbReference type="NCBI Taxonomy" id="446471"/>
    <lineage>
        <taxon>Bacteria</taxon>
        <taxon>Bacillati</taxon>
        <taxon>Actinomycetota</taxon>
        <taxon>Actinomycetes</taxon>
        <taxon>Micrococcales</taxon>
        <taxon>Promicromonosporaceae</taxon>
        <taxon>Xylanimonas</taxon>
    </lineage>
</organism>
<gene>
    <name evidence="2" type="ordered locus">Xcel_2881</name>
</gene>
<feature type="region of interest" description="Disordered" evidence="1">
    <location>
        <begin position="66"/>
        <end position="89"/>
    </location>
</feature>
<dbReference type="STRING" id="446471.Xcel_2881"/>
<dbReference type="OrthoDB" id="1550603at2"/>
<reference evidence="3" key="1">
    <citation type="submission" date="2009-11" db="EMBL/GenBank/DDBJ databases">
        <title>The complete chromosome of Xylanimonas cellulosilytica DSM 15894.</title>
        <authorList>
            <consortium name="US DOE Joint Genome Institute (JGI-PGF)"/>
            <person name="Lucas S."/>
            <person name="Copeland A."/>
            <person name="Lapidus A."/>
            <person name="Glavina del Rio T."/>
            <person name="Dalin E."/>
            <person name="Tice H."/>
            <person name="Bruce D."/>
            <person name="Goodwin L."/>
            <person name="Pitluck S."/>
            <person name="Kyrpides N."/>
            <person name="Mavromatis K."/>
            <person name="Ivanova N."/>
            <person name="Mikhailova N."/>
            <person name="Foster B."/>
            <person name="Clum A."/>
            <person name="Brettin T."/>
            <person name="Detter J.C."/>
            <person name="Han C."/>
            <person name="Larimer F."/>
            <person name="Land M."/>
            <person name="Hauser L."/>
            <person name="Markowitz V."/>
            <person name="Cheng J.F."/>
            <person name="Hugenholtz P."/>
            <person name="Woyke T."/>
            <person name="Wu D."/>
            <person name="Gehrich-Schroeter G."/>
            <person name="Schneider S."/>
            <person name="Pukall S.R."/>
            <person name="Klenk H.P."/>
            <person name="Eisen J.A."/>
        </authorList>
    </citation>
    <scope>NUCLEOTIDE SEQUENCE [LARGE SCALE GENOMIC DNA]</scope>
    <source>
        <strain evidence="3">DSM 15894 / CECT 5975 / LMG 20990 / XIL07</strain>
    </source>
</reference>
<dbReference type="KEGG" id="xce:Xcel_2881"/>